<feature type="domain" description="DNA polymerase Y-family little finger" evidence="1">
    <location>
        <begin position="62"/>
        <end position="137"/>
    </location>
</feature>
<dbReference type="GO" id="GO:0006281">
    <property type="term" value="P:DNA repair"/>
    <property type="evidence" value="ECO:0007669"/>
    <property type="project" value="InterPro"/>
</dbReference>
<proteinExistence type="predicted"/>
<protein>
    <recommendedName>
        <fullName evidence="1">DNA polymerase Y-family little finger domain-containing protein</fullName>
    </recommendedName>
</protein>
<dbReference type="InterPro" id="IPR036775">
    <property type="entry name" value="DNA_pol_Y-fam_lit_finger_sf"/>
</dbReference>
<dbReference type="Pfam" id="PF11799">
    <property type="entry name" value="IMS_C"/>
    <property type="match status" value="1"/>
</dbReference>
<dbReference type="Proteomes" id="UP000658320">
    <property type="component" value="Unassembled WGS sequence"/>
</dbReference>
<comment type="caution">
    <text evidence="2">The sequence shown here is derived from an EMBL/GenBank/DDBJ whole genome shotgun (WGS) entry which is preliminary data.</text>
</comment>
<evidence type="ECO:0000259" key="1">
    <source>
        <dbReference type="Pfam" id="PF11799"/>
    </source>
</evidence>
<accession>A0A918L0S9</accession>
<dbReference type="InterPro" id="IPR017961">
    <property type="entry name" value="DNA_pol_Y-fam_little_finger"/>
</dbReference>
<sequence>MDAEAGEAEDDLSVRVLRESLFHRLGQIVGGGAGGFKLDQEGEHLLAQRVLDQRRLMGPVRAEDFAGRLTLTVRYADRNSTTRTRTLPEPTDHSPALAAAALELLTALGLQRARARAFTIRADNLLPARNAYRQLSLDPGDARARAAEAAADRAHRRFGPETVRPATLAG</sequence>
<evidence type="ECO:0000313" key="2">
    <source>
        <dbReference type="EMBL" id="GGR64298.1"/>
    </source>
</evidence>
<dbReference type="GO" id="GO:0003684">
    <property type="term" value="F:damaged DNA binding"/>
    <property type="evidence" value="ECO:0007669"/>
    <property type="project" value="InterPro"/>
</dbReference>
<gene>
    <name evidence="2" type="ORF">GCM10010251_96100</name>
</gene>
<evidence type="ECO:0000313" key="3">
    <source>
        <dbReference type="Proteomes" id="UP000658320"/>
    </source>
</evidence>
<dbReference type="EMBL" id="BMSX01000050">
    <property type="protein sequence ID" value="GGR64298.1"/>
    <property type="molecule type" value="Genomic_DNA"/>
</dbReference>
<dbReference type="SUPFAM" id="SSF100879">
    <property type="entry name" value="Lesion bypass DNA polymerase (Y-family), little finger domain"/>
    <property type="match status" value="1"/>
</dbReference>
<organism evidence="2 3">
    <name type="scientific">Streptomyces aurantiogriseus</name>
    <dbReference type="NCBI Taxonomy" id="66870"/>
    <lineage>
        <taxon>Bacteria</taxon>
        <taxon>Bacillati</taxon>
        <taxon>Actinomycetota</taxon>
        <taxon>Actinomycetes</taxon>
        <taxon>Kitasatosporales</taxon>
        <taxon>Streptomycetaceae</taxon>
        <taxon>Streptomyces</taxon>
    </lineage>
</organism>
<reference evidence="2" key="1">
    <citation type="journal article" date="2014" name="Int. J. Syst. Evol. Microbiol.">
        <title>Complete genome sequence of Corynebacterium casei LMG S-19264T (=DSM 44701T), isolated from a smear-ripened cheese.</title>
        <authorList>
            <consortium name="US DOE Joint Genome Institute (JGI-PGF)"/>
            <person name="Walter F."/>
            <person name="Albersmeier A."/>
            <person name="Kalinowski J."/>
            <person name="Ruckert C."/>
        </authorList>
    </citation>
    <scope>NUCLEOTIDE SEQUENCE</scope>
    <source>
        <strain evidence="2">JCM 4346</strain>
    </source>
</reference>
<dbReference type="AlphaFoldDB" id="A0A918L0S9"/>
<name>A0A918L0S9_9ACTN</name>
<dbReference type="Gene3D" id="3.30.1490.100">
    <property type="entry name" value="DNA polymerase, Y-family, little finger domain"/>
    <property type="match status" value="1"/>
</dbReference>
<keyword evidence="3" id="KW-1185">Reference proteome</keyword>
<reference evidence="2" key="2">
    <citation type="submission" date="2020-09" db="EMBL/GenBank/DDBJ databases">
        <authorList>
            <person name="Sun Q."/>
            <person name="Ohkuma M."/>
        </authorList>
    </citation>
    <scope>NUCLEOTIDE SEQUENCE</scope>
    <source>
        <strain evidence="2">JCM 4346</strain>
    </source>
</reference>